<gene>
    <name evidence="3" type="ORF">ACFOHV_12155</name>
</gene>
<sequence>MAACLTAGSLAAAASPAAAQAVWQPLPASAADQGQGQDTLATGAATGGTAPAMDTTAPATARKAGQPTEPDAAADTVTGSVPSEDPEAADMGRLNLRESPVQYAPERTTPDDAEAPGVRLGTLTLRPAFSQRLGVESNRTGGDKQQRTFWESGLKGSLTSDWSRHQLTVTGEGYWQRNLSGDGATDPRANIDADLRLDLSDSTTAHLRAGYGFSREDTSDPNAIAGASVQSGIHHFTGGTSVEHDFGRLRGTLGADVERWLYSDAELSDGTKVSLSERNRTAGTLRARLGYEISPALIPFLEASIGRVLYDEKTDSGGYARSADVYAAKAGITSDFGEKLRGELSLGYRIQDFDDSRLDDIAAMTVDGNIAWSPHRGTDVDLRLSTTIDPSTTAGVSGAVIYALDTTVTHQLRSDLVARLSGGTAWTDYPSDAGVSDSVKYTAGAGLSYSLNRYVDLTADVGYEYTDRRSATDSETWNAVVGLTTKR</sequence>
<dbReference type="Pfam" id="PF10082">
    <property type="entry name" value="BBP2_2"/>
    <property type="match status" value="1"/>
</dbReference>
<dbReference type="SUPFAM" id="SSF56935">
    <property type="entry name" value="Porins"/>
    <property type="match status" value="1"/>
</dbReference>
<proteinExistence type="predicted"/>
<protein>
    <submittedName>
        <fullName evidence="3">Outer membrane beta-barrel protein</fullName>
    </submittedName>
</protein>
<dbReference type="Proteomes" id="UP001595647">
    <property type="component" value="Unassembled WGS sequence"/>
</dbReference>
<dbReference type="RefSeq" id="WP_244658700.1">
    <property type="nucleotide sequence ID" value="NZ_CP059896.1"/>
</dbReference>
<dbReference type="EMBL" id="JBHRTG010000018">
    <property type="protein sequence ID" value="MFC3164025.1"/>
    <property type="molecule type" value="Genomic_DNA"/>
</dbReference>
<name>A0ABV7I547_9HYPH</name>
<keyword evidence="4" id="KW-1185">Reference proteome</keyword>
<evidence type="ECO:0000256" key="1">
    <source>
        <dbReference type="SAM" id="MobiDB-lite"/>
    </source>
</evidence>
<evidence type="ECO:0000256" key="2">
    <source>
        <dbReference type="SAM" id="SignalP"/>
    </source>
</evidence>
<comment type="caution">
    <text evidence="3">The sequence shown here is derived from an EMBL/GenBank/DDBJ whole genome shotgun (WGS) entry which is preliminary data.</text>
</comment>
<accession>A0ABV7I547</accession>
<feature type="compositionally biased region" description="Low complexity" evidence="1">
    <location>
        <begin position="32"/>
        <end position="61"/>
    </location>
</feature>
<reference evidence="4" key="1">
    <citation type="journal article" date="2019" name="Int. J. Syst. Evol. Microbiol.">
        <title>The Global Catalogue of Microorganisms (GCM) 10K type strain sequencing project: providing services to taxonomists for standard genome sequencing and annotation.</title>
        <authorList>
            <consortium name="The Broad Institute Genomics Platform"/>
            <consortium name="The Broad Institute Genome Sequencing Center for Infectious Disease"/>
            <person name="Wu L."/>
            <person name="Ma J."/>
        </authorList>
    </citation>
    <scope>NUCLEOTIDE SEQUENCE [LARGE SCALE GENOMIC DNA]</scope>
    <source>
        <strain evidence="4">KCTC 52231</strain>
    </source>
</reference>
<evidence type="ECO:0000313" key="3">
    <source>
        <dbReference type="EMBL" id="MFC3164025.1"/>
    </source>
</evidence>
<keyword evidence="2" id="KW-0732">Signal</keyword>
<feature type="signal peptide" evidence="2">
    <location>
        <begin position="1"/>
        <end position="19"/>
    </location>
</feature>
<feature type="region of interest" description="Disordered" evidence="1">
    <location>
        <begin position="27"/>
        <end position="89"/>
    </location>
</feature>
<evidence type="ECO:0000313" key="4">
    <source>
        <dbReference type="Proteomes" id="UP001595647"/>
    </source>
</evidence>
<organism evidence="3 4">
    <name type="scientific">Ciceribacter thiooxidans</name>
    <dbReference type="NCBI Taxonomy" id="1969821"/>
    <lineage>
        <taxon>Bacteria</taxon>
        <taxon>Pseudomonadati</taxon>
        <taxon>Pseudomonadota</taxon>
        <taxon>Alphaproteobacteria</taxon>
        <taxon>Hyphomicrobiales</taxon>
        <taxon>Rhizobiaceae</taxon>
        <taxon>Ciceribacter</taxon>
    </lineage>
</organism>
<dbReference type="Gene3D" id="2.40.160.20">
    <property type="match status" value="1"/>
</dbReference>
<feature type="chain" id="PRO_5045180054" evidence="2">
    <location>
        <begin position="20"/>
        <end position="487"/>
    </location>
</feature>
<dbReference type="InterPro" id="IPR018759">
    <property type="entry name" value="BBP2_2"/>
</dbReference>